<comment type="caution">
    <text evidence="2">The sequence shown here is derived from an EMBL/GenBank/DDBJ whole genome shotgun (WGS) entry which is preliminary data.</text>
</comment>
<evidence type="ECO:0000256" key="1">
    <source>
        <dbReference type="SAM" id="MobiDB-lite"/>
    </source>
</evidence>
<organism evidence="2 3">
    <name type="scientific">Xenoophorus captivus</name>
    <dbReference type="NCBI Taxonomy" id="1517983"/>
    <lineage>
        <taxon>Eukaryota</taxon>
        <taxon>Metazoa</taxon>
        <taxon>Chordata</taxon>
        <taxon>Craniata</taxon>
        <taxon>Vertebrata</taxon>
        <taxon>Euteleostomi</taxon>
        <taxon>Actinopterygii</taxon>
        <taxon>Neopterygii</taxon>
        <taxon>Teleostei</taxon>
        <taxon>Neoteleostei</taxon>
        <taxon>Acanthomorphata</taxon>
        <taxon>Ovalentaria</taxon>
        <taxon>Atherinomorphae</taxon>
        <taxon>Cyprinodontiformes</taxon>
        <taxon>Goodeidae</taxon>
        <taxon>Xenoophorus</taxon>
    </lineage>
</organism>
<evidence type="ECO:0000313" key="3">
    <source>
        <dbReference type="Proteomes" id="UP001434883"/>
    </source>
</evidence>
<reference evidence="2 3" key="1">
    <citation type="submission" date="2021-06" db="EMBL/GenBank/DDBJ databases">
        <authorList>
            <person name="Palmer J.M."/>
        </authorList>
    </citation>
    <scope>NUCLEOTIDE SEQUENCE [LARGE SCALE GENOMIC DNA]</scope>
    <source>
        <strain evidence="2 3">XC_2019</strain>
        <tissue evidence="2">Muscle</tissue>
    </source>
</reference>
<feature type="non-terminal residue" evidence="2">
    <location>
        <position position="1"/>
    </location>
</feature>
<proteinExistence type="predicted"/>
<dbReference type="Proteomes" id="UP001434883">
    <property type="component" value="Unassembled WGS sequence"/>
</dbReference>
<gene>
    <name evidence="2" type="ORF">XENOCAPTIV_024151</name>
</gene>
<dbReference type="EMBL" id="JAHRIN010025766">
    <property type="protein sequence ID" value="MEQ2200168.1"/>
    <property type="molecule type" value="Genomic_DNA"/>
</dbReference>
<name>A0ABV0QXD3_9TELE</name>
<keyword evidence="3" id="KW-1185">Reference proteome</keyword>
<evidence type="ECO:0000313" key="2">
    <source>
        <dbReference type="EMBL" id="MEQ2200168.1"/>
    </source>
</evidence>
<sequence length="118" mass="13140">INKFTKKLRNPYCIDNNEVLDFLSRVPSDVQKTSLASGIPAALMAPGRRHKQEDPGDLFSAAETRRLQPGRPLAPGSMQLRKRAFKPASRNSSRTQRLEILYVSDVAVLNKYPGISGF</sequence>
<protein>
    <submittedName>
        <fullName evidence="2">Uncharacterized protein</fullName>
    </submittedName>
</protein>
<feature type="region of interest" description="Disordered" evidence="1">
    <location>
        <begin position="67"/>
        <end position="93"/>
    </location>
</feature>
<accession>A0ABV0QXD3</accession>